<dbReference type="InterPro" id="IPR036734">
    <property type="entry name" value="Neur_chan_lig-bd_sf"/>
</dbReference>
<evidence type="ECO:0000256" key="2">
    <source>
        <dbReference type="ARBA" id="ARBA00022692"/>
    </source>
</evidence>
<keyword evidence="10" id="KW-1185">Reference proteome</keyword>
<dbReference type="SUPFAM" id="SSF90112">
    <property type="entry name" value="Neurotransmitter-gated ion-channel transmembrane pore"/>
    <property type="match status" value="1"/>
</dbReference>
<evidence type="ECO:0000259" key="8">
    <source>
        <dbReference type="Pfam" id="PF02932"/>
    </source>
</evidence>
<dbReference type="GO" id="GO:0004888">
    <property type="term" value="F:transmembrane signaling receptor activity"/>
    <property type="evidence" value="ECO:0007669"/>
    <property type="project" value="InterPro"/>
</dbReference>
<evidence type="ECO:0000256" key="4">
    <source>
        <dbReference type="ARBA" id="ARBA00023136"/>
    </source>
</evidence>
<dbReference type="Gene3D" id="1.20.58.390">
    <property type="entry name" value="Neurotransmitter-gated ion-channel transmembrane domain"/>
    <property type="match status" value="1"/>
</dbReference>
<protein>
    <submittedName>
        <fullName evidence="9">CHRNA3</fullName>
    </submittedName>
</protein>
<organism evidence="9 10">
    <name type="scientific">Mytilus coruscus</name>
    <name type="common">Sea mussel</name>
    <dbReference type="NCBI Taxonomy" id="42192"/>
    <lineage>
        <taxon>Eukaryota</taxon>
        <taxon>Metazoa</taxon>
        <taxon>Spiralia</taxon>
        <taxon>Lophotrochozoa</taxon>
        <taxon>Mollusca</taxon>
        <taxon>Bivalvia</taxon>
        <taxon>Autobranchia</taxon>
        <taxon>Pteriomorphia</taxon>
        <taxon>Mytilida</taxon>
        <taxon>Mytiloidea</taxon>
        <taxon>Mytilidae</taxon>
        <taxon>Mytilinae</taxon>
        <taxon>Mytilus</taxon>
    </lineage>
</organism>
<evidence type="ECO:0000256" key="1">
    <source>
        <dbReference type="ARBA" id="ARBA00004141"/>
    </source>
</evidence>
<feature type="domain" description="Neurotransmitter-gated ion-channel transmembrane" evidence="8">
    <location>
        <begin position="239"/>
        <end position="327"/>
    </location>
</feature>
<evidence type="ECO:0000259" key="7">
    <source>
        <dbReference type="Pfam" id="PF02931"/>
    </source>
</evidence>
<dbReference type="PRINTS" id="PR00252">
    <property type="entry name" value="NRIONCHANNEL"/>
</dbReference>
<feature type="domain" description="Neurotransmitter-gated ion-channel ligand-binding" evidence="7">
    <location>
        <begin position="30"/>
        <end position="230"/>
    </location>
</feature>
<dbReference type="InterPro" id="IPR006029">
    <property type="entry name" value="Neurotrans-gated_channel_TM"/>
</dbReference>
<feature type="chain" id="PRO_5026670848" evidence="6">
    <location>
        <begin position="24"/>
        <end position="651"/>
    </location>
</feature>
<dbReference type="OrthoDB" id="6080865at2759"/>
<dbReference type="Gene3D" id="2.70.170.10">
    <property type="entry name" value="Neurotransmitter-gated ion-channel ligand-binding domain"/>
    <property type="match status" value="2"/>
</dbReference>
<dbReference type="Pfam" id="PF02931">
    <property type="entry name" value="Neur_chan_LBD"/>
    <property type="match status" value="2"/>
</dbReference>
<feature type="domain" description="Neurotransmitter-gated ion-channel ligand-binding" evidence="7">
    <location>
        <begin position="369"/>
        <end position="519"/>
    </location>
</feature>
<evidence type="ECO:0000313" key="9">
    <source>
        <dbReference type="EMBL" id="CAC5383420.1"/>
    </source>
</evidence>
<sequence length="651" mass="73352">MSAIYVIVLAILTLSLFYSVSNGQDLSNVKQLYTDVFANHQKEVLPKVDQNTPLQISVTIYLMTITKFDEVDETIVILGGMGCSWNDAGIFWDPTSYGNKIYTVLPSEKIWTPPITLINAVDVLGPVQGDTKTNAYIFYDGNVTLPLGGVMSAKCTTDISKFPYDSQTCKFQFLSWGFDQTELTLNLSSDPFNAQFFTPNSNWNFSSYDIRTFSWNGYSTLEFSITIKRASLYYSVMVVCPTILFGLLNPLVFLLPVESGERIGLAMTILLSYAIFLTLVSAAIPASSNPMCILLIVMIVTIVISGVIVVLAIYVSSLYYRDDKIKVNAFWKFIGLRLPWSKTHNKIGSETVSCEKPGIGCSADINVTWQDEVLPKVGEKKPLQISMGFYLFTISKFDEVDETIVILGGIICSWNDAGISWDPTTYGNKEYIILTNDKIWTPPITLANAVDVLGPVQGLTETTTLIFYDGNVSLPLGGVMSAKCTTDISKFPYDSQTCKFEYLVWVYSAREIILILASDPFSEKFFIPNSNCIELIFYCYAMDSIKLILYCYAMDSIELMLYCYVMDSIELILYCYAMDSIELIYCYAMDSIELILYCYAMDSIELMLYCYAMDSIELMLYCYVMDSIELILYCYAMDSIELILYCYAIIL</sequence>
<evidence type="ECO:0000256" key="5">
    <source>
        <dbReference type="SAM" id="Phobius"/>
    </source>
</evidence>
<dbReference type="InterPro" id="IPR038050">
    <property type="entry name" value="Neuro_actylchol_rec"/>
</dbReference>
<keyword evidence="2 5" id="KW-0812">Transmembrane</keyword>
<comment type="subcellular location">
    <subcellularLocation>
        <location evidence="1">Membrane</location>
        <topology evidence="1">Multi-pass membrane protein</topology>
    </subcellularLocation>
</comment>
<keyword evidence="4 5" id="KW-0472">Membrane</keyword>
<dbReference type="GO" id="GO:0016020">
    <property type="term" value="C:membrane"/>
    <property type="evidence" value="ECO:0007669"/>
    <property type="project" value="UniProtKB-SubCell"/>
</dbReference>
<name>A0A6J8BJY1_MYTCO</name>
<gene>
    <name evidence="9" type="ORF">MCOR_19165</name>
</gene>
<dbReference type="InterPro" id="IPR006202">
    <property type="entry name" value="Neur_chan_lig-bd"/>
</dbReference>
<keyword evidence="6" id="KW-0732">Signal</keyword>
<dbReference type="InterPro" id="IPR006201">
    <property type="entry name" value="Neur_channel"/>
</dbReference>
<feature type="signal peptide" evidence="6">
    <location>
        <begin position="1"/>
        <end position="23"/>
    </location>
</feature>
<dbReference type="PANTHER" id="PTHR18945">
    <property type="entry name" value="NEUROTRANSMITTER GATED ION CHANNEL"/>
    <property type="match status" value="1"/>
</dbReference>
<dbReference type="Pfam" id="PF02932">
    <property type="entry name" value="Neur_chan_memb"/>
    <property type="match status" value="1"/>
</dbReference>
<dbReference type="GO" id="GO:0005230">
    <property type="term" value="F:extracellular ligand-gated monoatomic ion channel activity"/>
    <property type="evidence" value="ECO:0007669"/>
    <property type="project" value="InterPro"/>
</dbReference>
<dbReference type="InterPro" id="IPR036719">
    <property type="entry name" value="Neuro-gated_channel_TM_sf"/>
</dbReference>
<dbReference type="EMBL" id="CACVKT020003361">
    <property type="protein sequence ID" value="CAC5383420.1"/>
    <property type="molecule type" value="Genomic_DNA"/>
</dbReference>
<dbReference type="AlphaFoldDB" id="A0A6J8BJY1"/>
<dbReference type="FunFam" id="2.70.170.10:FF:000028">
    <property type="entry name" value="AcetylCholine Receptor"/>
    <property type="match status" value="1"/>
</dbReference>
<dbReference type="CDD" id="cd18989">
    <property type="entry name" value="LGIC_ECD_cation"/>
    <property type="match status" value="2"/>
</dbReference>
<feature type="transmembrane region" description="Helical" evidence="5">
    <location>
        <begin position="263"/>
        <end position="287"/>
    </location>
</feature>
<proteinExistence type="predicted"/>
<dbReference type="CDD" id="cd19051">
    <property type="entry name" value="LGIC_TM_cation"/>
    <property type="match status" value="1"/>
</dbReference>
<feature type="transmembrane region" description="Helical" evidence="5">
    <location>
        <begin position="232"/>
        <end position="256"/>
    </location>
</feature>
<evidence type="ECO:0000256" key="6">
    <source>
        <dbReference type="SAM" id="SignalP"/>
    </source>
</evidence>
<reference evidence="9 10" key="1">
    <citation type="submission" date="2020-06" db="EMBL/GenBank/DDBJ databases">
        <authorList>
            <person name="Li R."/>
            <person name="Bekaert M."/>
        </authorList>
    </citation>
    <scope>NUCLEOTIDE SEQUENCE [LARGE SCALE GENOMIC DNA]</scope>
    <source>
        <strain evidence="10">wild</strain>
    </source>
</reference>
<dbReference type="SUPFAM" id="SSF63712">
    <property type="entry name" value="Nicotinic receptor ligand binding domain-like"/>
    <property type="match status" value="2"/>
</dbReference>
<accession>A0A6J8BJY1</accession>
<evidence type="ECO:0000313" key="10">
    <source>
        <dbReference type="Proteomes" id="UP000507470"/>
    </source>
</evidence>
<feature type="transmembrane region" description="Helical" evidence="5">
    <location>
        <begin position="293"/>
        <end position="315"/>
    </location>
</feature>
<keyword evidence="3 5" id="KW-1133">Transmembrane helix</keyword>
<dbReference type="Proteomes" id="UP000507470">
    <property type="component" value="Unassembled WGS sequence"/>
</dbReference>
<evidence type="ECO:0000256" key="3">
    <source>
        <dbReference type="ARBA" id="ARBA00022989"/>
    </source>
</evidence>